<dbReference type="AlphaFoldDB" id="A0A1C6RCU9"/>
<evidence type="ECO:0000313" key="1">
    <source>
        <dbReference type="EMBL" id="SCL14858.1"/>
    </source>
</evidence>
<keyword evidence="2" id="KW-1185">Reference proteome</keyword>
<protein>
    <submittedName>
        <fullName evidence="1">Uncharacterized protein</fullName>
    </submittedName>
</protein>
<accession>A0A1C6RCU9</accession>
<proteinExistence type="predicted"/>
<dbReference type="EMBL" id="FMHT01000003">
    <property type="protein sequence ID" value="SCL14858.1"/>
    <property type="molecule type" value="Genomic_DNA"/>
</dbReference>
<reference evidence="1 2" key="1">
    <citation type="submission" date="2016-06" db="EMBL/GenBank/DDBJ databases">
        <authorList>
            <person name="Kjaerup R.B."/>
            <person name="Dalgaard T.S."/>
            <person name="Juul-Madsen H.R."/>
        </authorList>
    </citation>
    <scope>NUCLEOTIDE SEQUENCE [LARGE SCALE GENOMIC DNA]</scope>
    <source>
        <strain evidence="1 2">DSM 43818</strain>
    </source>
</reference>
<dbReference type="Proteomes" id="UP000199699">
    <property type="component" value="Unassembled WGS sequence"/>
</dbReference>
<gene>
    <name evidence="1" type="ORF">GA0070616_0560</name>
</gene>
<sequence length="1031" mass="110487">MVATAHQTPVRASDPVAFDEGQAQAALFAAAVQLTGPDTGGLKNALLTAELLDWRSANPAASSGDVAAHAAAVRALADQAVPDSRGDQLSRFAFASAVLAKLAGPGSPARANGPAVRAFLTSTVGAEGANVVQDALDLVRGGYQDAAWNARVRDVAGSTWRTLHERATTDDALATGWDTAFAARAGASVRAGEATLLAVQIHPPRSGNPGTLGHYVPLAALRAERGDAAGYKALVEQQATRVLTVLGSDADTRITEVIHYSTTYVLNQDPKPDAATREAERVRTESNKKVFEGLGATVDVLSTLMGFADPRFGKQLQTVGKAIVTSVTAINTYMTTVLGQGLTAAATAMGTAVLTGNLLGAAMSLVSLFAGSGPDPNALILGEIAKLREQINRLAVGMNSRFDRIETALNTMYADLVGLLTDLTRSVAEVRARLGQIATQLQTIESKIDSMALAIHVALQGIEQGDLNTVITTYVHHREIAGVPIPDYATVYYPKAESPTFKFATVTAANQVTFTAPEGANQADPVSVLNTYLPEGSINYLTSWAAGRVGGDWPNERVAHPGAWSTAARTYNILQLENPTYAAQVTSARAEAIADAGDQINQRVRQFSKPATGGATNPLFTTLVQDYRDAMAGWAAQVEEIRRAVMWNGHDVPLPQYDLWGDADQAVTARIPEASTMSSCSNVQGSRAVPSTLRRATLPNAYHLADHGLPTAKRPEFHTCYEARFVNVVENEGPRFHTTSGDLQVTVRSRVRWHGGDWQVAQTATRVFPIGVYCSWDVRSHEPNGYCYDEVHYLNQRWNTNYRPAFESAPVAPVAAATETARAKAAAMLAGRQRYFYRVLLDGSGVNPPAGGHGWDNSRILWQRGKAVSDAVRMLQAYSELGWATALESDDAMSGMLFGTRALPSDWSRPRTDVDQTANQHFRNTFLRALGNYDDCVQTDSWDPCANDRSGFDPRTGQPQYGFACPQADVPGRPRDPIGSCLVSVGDIRVGLLAERYAHWSGRIAAGSHVEGLPKVTASVDYTRAVNANLH</sequence>
<dbReference type="STRING" id="145857.GA0070616_0560"/>
<evidence type="ECO:0000313" key="2">
    <source>
        <dbReference type="Proteomes" id="UP000199699"/>
    </source>
</evidence>
<organism evidence="1 2">
    <name type="scientific">Micromonospora nigra</name>
    <dbReference type="NCBI Taxonomy" id="145857"/>
    <lineage>
        <taxon>Bacteria</taxon>
        <taxon>Bacillati</taxon>
        <taxon>Actinomycetota</taxon>
        <taxon>Actinomycetes</taxon>
        <taxon>Micromonosporales</taxon>
        <taxon>Micromonosporaceae</taxon>
        <taxon>Micromonospora</taxon>
    </lineage>
</organism>
<name>A0A1C6RCU9_9ACTN</name>